<feature type="region of interest" description="Disordered" evidence="7">
    <location>
        <begin position="1"/>
        <end position="38"/>
    </location>
</feature>
<organism evidence="9 10">
    <name type="scientific">Sparus aurata</name>
    <name type="common">Gilthead sea bream</name>
    <dbReference type="NCBI Taxonomy" id="8175"/>
    <lineage>
        <taxon>Eukaryota</taxon>
        <taxon>Metazoa</taxon>
        <taxon>Chordata</taxon>
        <taxon>Craniata</taxon>
        <taxon>Vertebrata</taxon>
        <taxon>Euteleostomi</taxon>
        <taxon>Actinopterygii</taxon>
        <taxon>Neopterygii</taxon>
        <taxon>Teleostei</taxon>
        <taxon>Neoteleostei</taxon>
        <taxon>Acanthomorphata</taxon>
        <taxon>Eupercaria</taxon>
        <taxon>Spariformes</taxon>
        <taxon>Sparidae</taxon>
        <taxon>Sparus</taxon>
    </lineage>
</organism>
<accession>A0A671TUQ6</accession>
<dbReference type="Proteomes" id="UP000472265">
    <property type="component" value="Chromosome 22"/>
</dbReference>
<dbReference type="CDD" id="cd00116">
    <property type="entry name" value="LRR_RI"/>
    <property type="match status" value="2"/>
</dbReference>
<dbReference type="Gene3D" id="3.80.10.10">
    <property type="entry name" value="Ribonuclease Inhibitor"/>
    <property type="match status" value="3"/>
</dbReference>
<gene>
    <name evidence="9" type="primary">LOC115573887</name>
</gene>
<protein>
    <recommendedName>
        <fullName evidence="8">NACHT domain-containing protein</fullName>
    </recommendedName>
</protein>
<reference evidence="9" key="1">
    <citation type="submission" date="2021-04" db="EMBL/GenBank/DDBJ databases">
        <authorList>
            <consortium name="Wellcome Sanger Institute Data Sharing"/>
        </authorList>
    </citation>
    <scope>NUCLEOTIDE SEQUENCE [LARGE SCALE GENOMIC DNA]</scope>
</reference>
<dbReference type="FunFam" id="3.40.50.300:FF:001524">
    <property type="entry name" value="Si:dkey-126g1.7"/>
    <property type="match status" value="1"/>
</dbReference>
<feature type="domain" description="NACHT" evidence="8">
    <location>
        <begin position="187"/>
        <end position="321"/>
    </location>
</feature>
<evidence type="ECO:0000256" key="3">
    <source>
        <dbReference type="ARBA" id="ARBA00022614"/>
    </source>
</evidence>
<evidence type="ECO:0000259" key="8">
    <source>
        <dbReference type="PROSITE" id="PS50837"/>
    </source>
</evidence>
<reference evidence="9" key="3">
    <citation type="submission" date="2025-09" db="UniProtKB">
        <authorList>
            <consortium name="Ensembl"/>
        </authorList>
    </citation>
    <scope>IDENTIFICATION</scope>
</reference>
<evidence type="ECO:0000256" key="7">
    <source>
        <dbReference type="SAM" id="MobiDB-lite"/>
    </source>
</evidence>
<dbReference type="SMART" id="SM01288">
    <property type="entry name" value="FISNA"/>
    <property type="match status" value="1"/>
</dbReference>
<keyword evidence="2" id="KW-0963">Cytoplasm</keyword>
<feature type="compositionally biased region" description="Polar residues" evidence="7">
    <location>
        <begin position="15"/>
        <end position="25"/>
    </location>
</feature>
<dbReference type="PANTHER" id="PTHR24106">
    <property type="entry name" value="NACHT, LRR AND CARD DOMAINS-CONTAINING"/>
    <property type="match status" value="1"/>
</dbReference>
<name>A0A671TUQ6_SPAAU</name>
<dbReference type="InterPro" id="IPR032675">
    <property type="entry name" value="LRR_dom_sf"/>
</dbReference>
<dbReference type="InterPro" id="IPR051261">
    <property type="entry name" value="NLR"/>
</dbReference>
<dbReference type="Pfam" id="PF14484">
    <property type="entry name" value="FISNA"/>
    <property type="match status" value="1"/>
</dbReference>
<evidence type="ECO:0000256" key="4">
    <source>
        <dbReference type="ARBA" id="ARBA00022737"/>
    </source>
</evidence>
<proteinExistence type="predicted"/>
<keyword evidence="10" id="KW-1185">Reference proteome</keyword>
<dbReference type="AlphaFoldDB" id="A0A671TUQ6"/>
<keyword evidence="5" id="KW-0547">Nucleotide-binding</keyword>
<evidence type="ECO:0000256" key="5">
    <source>
        <dbReference type="ARBA" id="ARBA00022741"/>
    </source>
</evidence>
<dbReference type="InterPro" id="IPR007111">
    <property type="entry name" value="NACHT_NTPase"/>
</dbReference>
<dbReference type="OMA" id="QCDLTAG"/>
<evidence type="ECO:0000313" key="9">
    <source>
        <dbReference type="Ensembl" id="ENSSAUP00010005693.1"/>
    </source>
</evidence>
<keyword evidence="3" id="KW-0433">Leucine-rich repeat</keyword>
<evidence type="ECO:0000256" key="1">
    <source>
        <dbReference type="ARBA" id="ARBA00004496"/>
    </source>
</evidence>
<dbReference type="InterPro" id="IPR013083">
    <property type="entry name" value="Znf_RING/FYVE/PHD"/>
</dbReference>
<dbReference type="InterPro" id="IPR041075">
    <property type="entry name" value="NOD1/2_WH"/>
</dbReference>
<dbReference type="SMART" id="SM00368">
    <property type="entry name" value="LRR_RI"/>
    <property type="match status" value="15"/>
</dbReference>
<dbReference type="Pfam" id="PF17776">
    <property type="entry name" value="NLRC4_HD2"/>
    <property type="match status" value="1"/>
</dbReference>
<dbReference type="Pfam" id="PF17779">
    <property type="entry name" value="WHD_NOD2"/>
    <property type="match status" value="1"/>
</dbReference>
<keyword evidence="4" id="KW-0677">Repeat</keyword>
<dbReference type="InterPro" id="IPR029495">
    <property type="entry name" value="NACHT-assoc"/>
</dbReference>
<evidence type="ECO:0000256" key="6">
    <source>
        <dbReference type="ARBA" id="ARBA00022840"/>
    </source>
</evidence>
<dbReference type="Pfam" id="PF13516">
    <property type="entry name" value="LRR_6"/>
    <property type="match status" value="8"/>
</dbReference>
<dbReference type="Pfam" id="PF05729">
    <property type="entry name" value="NACHT"/>
    <property type="match status" value="1"/>
</dbReference>
<dbReference type="InterPro" id="IPR041267">
    <property type="entry name" value="NLRP_HD2"/>
</dbReference>
<dbReference type="Gene3D" id="3.30.40.10">
    <property type="entry name" value="Zinc/RING finger domain, C3HC4 (zinc finger)"/>
    <property type="match status" value="1"/>
</dbReference>
<dbReference type="GO" id="GO:0005737">
    <property type="term" value="C:cytoplasm"/>
    <property type="evidence" value="ECO:0007669"/>
    <property type="project" value="UniProtKB-SubCell"/>
</dbReference>
<dbReference type="GO" id="GO:0005524">
    <property type="term" value="F:ATP binding"/>
    <property type="evidence" value="ECO:0007669"/>
    <property type="project" value="UniProtKB-KW"/>
</dbReference>
<keyword evidence="6" id="KW-0067">ATP-binding</keyword>
<comment type="subcellular location">
    <subcellularLocation>
        <location evidence="1">Cytoplasm</location>
    </subcellularLocation>
</comment>
<evidence type="ECO:0000256" key="2">
    <source>
        <dbReference type="ARBA" id="ARBA00022490"/>
    </source>
</evidence>
<sequence>MSDCVKEEEDRAESPVSSCLSMNSDQSKDPPESSTEPGPSDCGHWFCRQCNTSYWDQSASPGHSSCPQCGERSRTRAGLQTASLSSTVQMNVGLQEVLDEHKISLRRRCECVTEGSDETGSDETGSGTLLSRIYTELYITEGQSEEVNTQHEMRQLETASKMETLHDTPIRCCDIFKASPDQQRRIRVVLTNGVAGVGKTFSVLKFTLDWAEGSENQDVSLLVLLSFRELNLIRDEQYSLLRLLHVFHPTLQKVTAEKLAVCKLLFIFDGLDESRLSLDFNNHEVVSDVTQKSSVSVLLTNLIQGKLLPSALVWITSRPAAANQIPPSCVDRVTEVRGFTDVQKEEYFRRRFSDEDLSSRIISHIKTSRSLHIMCLIPVFCWITATVLDHMLTTDQRGELPKTLTDMYSHFLLVQTKRKKQKYDEGRETSPQELMEADREVLLKLGRLAFEHLKTGNIMFYQEDLERCGLNVTEASVYSGVCTEIFRRESVIFQKTVYCFVHLSVQEFLAAVYMFHCYTNRNTEVVKNFLGGWSPSSLDEFLRRAMQKSLVSKNGHLDLFVRFLHGLSLESNQRLLAGLLGQTDNRPEIIQRAINNLKEMNSYEISPDRSINIFHCLTEMNDHSVHQEIQEFLKSENRSEKYLSEIHCSALAYMLQMSEEVLDELDTDKYKTSKQGKRRLIPAVRNCRKARFIDCGLSERHCEVVASALKSNPSHLTELDLIDNELQDSGVKLLCAGLESPNCRLKTLRLIECSLSEISCASLASALKSNPSHLTELELTHNELQDSGVKLLCAGLESPNCRLETLRLWDCSLSDISCASLASALKSNPSHLRELELSHNKLQDSGVKLLTAGLESPNCRLETLRLFSCSLSEISCASLASALKSNSSHMRDLELSYNDQLKDSGVKLLCSRLESPNCRLETLRLESCSLSEISCASLATALKSNPSHLRELNLSVNKLQDSGVKLLCAGLENPNCRLETLRLIDCSLSDISCASLASALKSNCSHLRELDLSYNDLLDSGVTLLSAGLESPNCRLETLGLLSCRLSEISCASLASALKSNPSHLRELNLTLNKLLDSGVKLLCTGLKSQNCRLETLRLGSCSLSEISCASLASALKSNPSYLRELELSGNDLQDSGVKLLSERVESPNCRLETLSWWW</sequence>
<feature type="compositionally biased region" description="Basic and acidic residues" evidence="7">
    <location>
        <begin position="1"/>
        <end position="13"/>
    </location>
</feature>
<dbReference type="InterPro" id="IPR027417">
    <property type="entry name" value="P-loop_NTPase"/>
</dbReference>
<dbReference type="GeneTree" id="ENSGT01070000253760"/>
<dbReference type="InterPro" id="IPR001611">
    <property type="entry name" value="Leu-rich_rpt"/>
</dbReference>
<dbReference type="PROSITE" id="PS50837">
    <property type="entry name" value="NACHT"/>
    <property type="match status" value="1"/>
</dbReference>
<dbReference type="Gene3D" id="3.40.50.300">
    <property type="entry name" value="P-loop containing nucleotide triphosphate hydrolases"/>
    <property type="match status" value="1"/>
</dbReference>
<dbReference type="SUPFAM" id="SSF52047">
    <property type="entry name" value="RNI-like"/>
    <property type="match status" value="2"/>
</dbReference>
<dbReference type="Ensembl" id="ENSSAUT00010006120.1">
    <property type="protein sequence ID" value="ENSSAUP00010005693.1"/>
    <property type="gene ID" value="ENSSAUG00010002868.1"/>
</dbReference>
<reference evidence="9" key="2">
    <citation type="submission" date="2025-08" db="UniProtKB">
        <authorList>
            <consortium name="Ensembl"/>
        </authorList>
    </citation>
    <scope>IDENTIFICATION</scope>
</reference>
<evidence type="ECO:0000313" key="10">
    <source>
        <dbReference type="Proteomes" id="UP000472265"/>
    </source>
</evidence>
<dbReference type="SUPFAM" id="SSF57850">
    <property type="entry name" value="RING/U-box"/>
    <property type="match status" value="1"/>
</dbReference>